<feature type="compositionally biased region" description="Acidic residues" evidence="1">
    <location>
        <begin position="103"/>
        <end position="113"/>
    </location>
</feature>
<dbReference type="Proteomes" id="UP000186309">
    <property type="component" value="Chromosome"/>
</dbReference>
<evidence type="ECO:0000313" key="2">
    <source>
        <dbReference type="EMBL" id="APW62063.1"/>
    </source>
</evidence>
<evidence type="ECO:0000256" key="1">
    <source>
        <dbReference type="SAM" id="MobiDB-lite"/>
    </source>
</evidence>
<gene>
    <name evidence="2" type="ORF">BSF38_03595</name>
</gene>
<accession>A0A1U7CT58</accession>
<sequence length="113" mass="12706">MDSPQWPFADPEETEVVTLDRIVRRESPILLVSHDADDGGWQFVDGDQVFEENGEVVLLGEIVQLDPTVLELAELPIGWHAWRPSLDHPWRIAEGEPPANAADEPDTEAEIRD</sequence>
<dbReference type="KEGG" id="pbor:BSF38_03595"/>
<dbReference type="RefSeq" id="WP_076351069.1">
    <property type="nucleotide sequence ID" value="NZ_CP019082.1"/>
</dbReference>
<dbReference type="OrthoDB" id="9793188at2"/>
<name>A0A1U7CT58_9BACT</name>
<dbReference type="AlphaFoldDB" id="A0A1U7CT58"/>
<evidence type="ECO:0000313" key="3">
    <source>
        <dbReference type="Proteomes" id="UP000186309"/>
    </source>
</evidence>
<organism evidence="2 3">
    <name type="scientific">Paludisphaera borealis</name>
    <dbReference type="NCBI Taxonomy" id="1387353"/>
    <lineage>
        <taxon>Bacteria</taxon>
        <taxon>Pseudomonadati</taxon>
        <taxon>Planctomycetota</taxon>
        <taxon>Planctomycetia</taxon>
        <taxon>Isosphaerales</taxon>
        <taxon>Isosphaeraceae</taxon>
        <taxon>Paludisphaera</taxon>
    </lineage>
</organism>
<keyword evidence="3" id="KW-1185">Reference proteome</keyword>
<dbReference type="EMBL" id="CP019082">
    <property type="protein sequence ID" value="APW62063.1"/>
    <property type="molecule type" value="Genomic_DNA"/>
</dbReference>
<evidence type="ECO:0008006" key="4">
    <source>
        <dbReference type="Google" id="ProtNLM"/>
    </source>
</evidence>
<feature type="region of interest" description="Disordered" evidence="1">
    <location>
        <begin position="90"/>
        <end position="113"/>
    </location>
</feature>
<proteinExistence type="predicted"/>
<reference evidence="3" key="1">
    <citation type="submission" date="2016-12" db="EMBL/GenBank/DDBJ databases">
        <title>Comparative genomics of four Isosphaeraceae planctomycetes: a common pool of plasmids and glycoside hydrolase genes.</title>
        <authorList>
            <person name="Ivanova A."/>
        </authorList>
    </citation>
    <scope>NUCLEOTIDE SEQUENCE [LARGE SCALE GENOMIC DNA]</scope>
    <source>
        <strain evidence="3">PX4</strain>
    </source>
</reference>
<protein>
    <recommendedName>
        <fullName evidence="4">DUF2185 domain-containing protein</fullName>
    </recommendedName>
</protein>